<name>A0A9W4SAL8_9GLOM</name>
<evidence type="ECO:0000259" key="2">
    <source>
        <dbReference type="Pfam" id="PF01765"/>
    </source>
</evidence>
<keyword evidence="1" id="KW-0175">Coiled coil</keyword>
<dbReference type="EMBL" id="CAMKVN010000017">
    <property type="protein sequence ID" value="CAI2161891.1"/>
    <property type="molecule type" value="Genomic_DNA"/>
</dbReference>
<reference evidence="3" key="1">
    <citation type="submission" date="2022-08" db="EMBL/GenBank/DDBJ databases">
        <authorList>
            <person name="Kallberg Y."/>
            <person name="Tangrot J."/>
            <person name="Rosling A."/>
        </authorList>
    </citation>
    <scope>NUCLEOTIDE SEQUENCE</scope>
    <source>
        <strain evidence="3">Wild A</strain>
    </source>
</reference>
<dbReference type="Pfam" id="PF01765">
    <property type="entry name" value="RRF"/>
    <property type="match status" value="1"/>
</dbReference>
<dbReference type="AlphaFoldDB" id="A0A9W4SAL8"/>
<feature type="domain" description="Ribosome recycling factor" evidence="2">
    <location>
        <begin position="1"/>
        <end position="139"/>
    </location>
</feature>
<dbReference type="Gene3D" id="1.10.132.20">
    <property type="entry name" value="Ribosome-recycling factor"/>
    <property type="match status" value="1"/>
</dbReference>
<sequence>MVNCPGERRPLKAISNLRVSANHELVIHAFEPKLLPPIINALNQLGGYKLERSTSDEAYFSLLLMTRETKDKFIREVKVIGVEAKVALNLVRQEIRDLVKKNKEFSQDQKRNYENQIDKITKIYQDKINAAEEKKIQELNL</sequence>
<dbReference type="SUPFAM" id="SSF55194">
    <property type="entry name" value="Ribosome recycling factor, RRF"/>
    <property type="match status" value="1"/>
</dbReference>
<dbReference type="OrthoDB" id="2404247at2759"/>
<dbReference type="InterPro" id="IPR023584">
    <property type="entry name" value="Ribosome_recyc_fac_dom"/>
</dbReference>
<proteinExistence type="predicted"/>
<dbReference type="Gene3D" id="3.30.1360.40">
    <property type="match status" value="1"/>
</dbReference>
<accession>A0A9W4SAL8</accession>
<evidence type="ECO:0000313" key="3">
    <source>
        <dbReference type="EMBL" id="CAI2161891.1"/>
    </source>
</evidence>
<dbReference type="Proteomes" id="UP001153678">
    <property type="component" value="Unassembled WGS sequence"/>
</dbReference>
<protein>
    <submittedName>
        <fullName evidence="3">5545_t:CDS:1</fullName>
    </submittedName>
</protein>
<feature type="coiled-coil region" evidence="1">
    <location>
        <begin position="88"/>
        <end position="123"/>
    </location>
</feature>
<dbReference type="InterPro" id="IPR036191">
    <property type="entry name" value="RRF_sf"/>
</dbReference>
<organism evidence="3 4">
    <name type="scientific">Funneliformis geosporum</name>
    <dbReference type="NCBI Taxonomy" id="1117311"/>
    <lineage>
        <taxon>Eukaryota</taxon>
        <taxon>Fungi</taxon>
        <taxon>Fungi incertae sedis</taxon>
        <taxon>Mucoromycota</taxon>
        <taxon>Glomeromycotina</taxon>
        <taxon>Glomeromycetes</taxon>
        <taxon>Glomerales</taxon>
        <taxon>Glomeraceae</taxon>
        <taxon>Funneliformis</taxon>
    </lineage>
</organism>
<keyword evidence="4" id="KW-1185">Reference proteome</keyword>
<comment type="caution">
    <text evidence="3">The sequence shown here is derived from an EMBL/GenBank/DDBJ whole genome shotgun (WGS) entry which is preliminary data.</text>
</comment>
<gene>
    <name evidence="3" type="ORF">FWILDA_LOCUS279</name>
</gene>
<evidence type="ECO:0000256" key="1">
    <source>
        <dbReference type="SAM" id="Coils"/>
    </source>
</evidence>
<evidence type="ECO:0000313" key="4">
    <source>
        <dbReference type="Proteomes" id="UP001153678"/>
    </source>
</evidence>